<feature type="compositionally biased region" description="Basic and acidic residues" evidence="1">
    <location>
        <begin position="360"/>
        <end position="372"/>
    </location>
</feature>
<feature type="compositionally biased region" description="Low complexity" evidence="1">
    <location>
        <begin position="466"/>
        <end position="490"/>
    </location>
</feature>
<feature type="region of interest" description="Disordered" evidence="1">
    <location>
        <begin position="545"/>
        <end position="564"/>
    </location>
</feature>
<accession>A0A2K1QT94</accession>
<dbReference type="OrthoDB" id="5326588at2759"/>
<dbReference type="AlphaFoldDB" id="A0A2K1QT94"/>
<feature type="compositionally biased region" description="Pro residues" evidence="1">
    <location>
        <begin position="449"/>
        <end position="465"/>
    </location>
</feature>
<feature type="region of interest" description="Disordered" evidence="1">
    <location>
        <begin position="1"/>
        <end position="65"/>
    </location>
</feature>
<organism evidence="2 3">
    <name type="scientific">Sphaceloma murrayae</name>
    <dbReference type="NCBI Taxonomy" id="2082308"/>
    <lineage>
        <taxon>Eukaryota</taxon>
        <taxon>Fungi</taxon>
        <taxon>Dikarya</taxon>
        <taxon>Ascomycota</taxon>
        <taxon>Pezizomycotina</taxon>
        <taxon>Dothideomycetes</taxon>
        <taxon>Dothideomycetidae</taxon>
        <taxon>Myriangiales</taxon>
        <taxon>Elsinoaceae</taxon>
        <taxon>Sphaceloma</taxon>
    </lineage>
</organism>
<keyword evidence="3" id="KW-1185">Reference proteome</keyword>
<name>A0A2K1QT94_9PEZI</name>
<feature type="region of interest" description="Disordered" evidence="1">
    <location>
        <begin position="107"/>
        <end position="161"/>
    </location>
</feature>
<evidence type="ECO:0000256" key="1">
    <source>
        <dbReference type="SAM" id="MobiDB-lite"/>
    </source>
</evidence>
<evidence type="ECO:0000313" key="2">
    <source>
        <dbReference type="EMBL" id="PNS18288.1"/>
    </source>
</evidence>
<dbReference type="EMBL" id="NKHZ01000043">
    <property type="protein sequence ID" value="PNS18288.1"/>
    <property type="molecule type" value="Genomic_DNA"/>
</dbReference>
<proteinExistence type="predicted"/>
<feature type="compositionally biased region" description="Polar residues" evidence="1">
    <location>
        <begin position="378"/>
        <end position="392"/>
    </location>
</feature>
<evidence type="ECO:0000313" key="3">
    <source>
        <dbReference type="Proteomes" id="UP000243797"/>
    </source>
</evidence>
<dbReference type="InParanoid" id="A0A2K1QT94"/>
<comment type="caution">
    <text evidence="2">The sequence shown here is derived from an EMBL/GenBank/DDBJ whole genome shotgun (WGS) entry which is preliminary data.</text>
</comment>
<dbReference type="Proteomes" id="UP000243797">
    <property type="component" value="Unassembled WGS sequence"/>
</dbReference>
<feature type="region of interest" description="Disordered" evidence="1">
    <location>
        <begin position="330"/>
        <end position="516"/>
    </location>
</feature>
<feature type="compositionally biased region" description="Basic residues" evidence="1">
    <location>
        <begin position="554"/>
        <end position="564"/>
    </location>
</feature>
<gene>
    <name evidence="2" type="ORF">CAC42_7657</name>
</gene>
<feature type="compositionally biased region" description="Basic and acidic residues" evidence="1">
    <location>
        <begin position="424"/>
        <end position="436"/>
    </location>
</feature>
<feature type="compositionally biased region" description="Low complexity" evidence="1">
    <location>
        <begin position="127"/>
        <end position="149"/>
    </location>
</feature>
<sequence>MSVVVPSMTSPRQLPLGSASDVATSSPTKGYRPPSTLAERTFAEGQRSSPQKTQREEPRGAYRAQSIRLIKEVDGDVEGFLEEVELKRRQCDEAVHRYIKQKDREVKMHERDTRVKYRNAALERQSGRSSPASSRSSRAAATNGHAHAAQDSVLEDTEAATNRQGVLQARSQPHVADNGLKDPQVARDREADLLGLFTPTFLPLLSTKPAHQQSSSVPASLSALTRPSALSSIRAPFEQTLHRANSDPVDEKDVKQTRIRLEQRTSSSGSESKSLVSVLKSPAANARVPTRKRVSLVVGDDIVAPSDNINALYSPDDDQQFDHAEHVERIDMAEPRLNPRIPEKHSDSDGRTSPPTKLGQEMEDRDRVEKTTEAALSLTKSPSPVSGISSALATERKSSLKSKPAPMPKVISRPEPDVFNFSDNELRGEQADRPPSDVEDASDISPVRSPAPPTDIRRPPPPIIQTPPARAADIPARSVSKLHTSSLSSSQPATPGFSRPSVKDDPMFPLGADVSDPEIEQNEVYGSLGASLSLKASSLGESFMERNAEELRKSGKRRTSQTSQ</sequence>
<reference evidence="2 3" key="1">
    <citation type="submission" date="2017-06" db="EMBL/GenBank/DDBJ databases">
        <title>Draft genome sequence of a variant of Elsinoe murrayae.</title>
        <authorList>
            <person name="Cheng Q."/>
        </authorList>
    </citation>
    <scope>NUCLEOTIDE SEQUENCE [LARGE SCALE GENOMIC DNA]</scope>
    <source>
        <strain evidence="2 3">CQ-2017a</strain>
    </source>
</reference>
<feature type="compositionally biased region" description="Basic and acidic residues" evidence="1">
    <location>
        <begin position="341"/>
        <end position="350"/>
    </location>
</feature>
<protein>
    <submittedName>
        <fullName evidence="2">Uncharacterized protein</fullName>
    </submittedName>
</protein>